<proteinExistence type="predicted"/>
<organism evidence="1">
    <name type="scientific">viral metagenome</name>
    <dbReference type="NCBI Taxonomy" id="1070528"/>
    <lineage>
        <taxon>unclassified sequences</taxon>
        <taxon>metagenomes</taxon>
        <taxon>organismal metagenomes</taxon>
    </lineage>
</organism>
<dbReference type="AlphaFoldDB" id="A0A6C0HEJ6"/>
<protein>
    <submittedName>
        <fullName evidence="1">Uncharacterized protein</fullName>
    </submittedName>
</protein>
<name>A0A6C0HEJ6_9ZZZZ</name>
<accession>A0A6C0HEJ6</accession>
<sequence length="364" mass="42145">MSMNNELEKTSSLLSRRKETGEDTKLVVNSDGTIVNFNEILTTTRTVIAITNLTINIENFFKYMPITNYTPIVAKRGRKPRVVVRQTIEKLPVGSIVTLKYGKLLRGVELKKKKSKKSNNSNNSNENTKKSEDYFRHSVSCVMMAEDNKPLNIKVPSNGKLQMTGCKTDEHSMLAVVQLCKIMSEVEKWTGEKLYEVNGDKVKAIFNVVMQNKDFQLGFKINRQNLDTFINKKTNFHAIFEASTATGINIKLVYENNNKRKLLKMEYDSINDKQNIFEISYDEYFNILNDKDKEAEQETKYVTFFVFSSGHIIMSSRPYNMEKYFYDVVKILIKNQSEFEEKADVRKVVKSKKTKRSKIEIEDD</sequence>
<reference evidence="1" key="1">
    <citation type="journal article" date="2020" name="Nature">
        <title>Giant virus diversity and host interactions through global metagenomics.</title>
        <authorList>
            <person name="Schulz F."/>
            <person name="Roux S."/>
            <person name="Paez-Espino D."/>
            <person name="Jungbluth S."/>
            <person name="Walsh D.A."/>
            <person name="Denef V.J."/>
            <person name="McMahon K.D."/>
            <person name="Konstantinidis K.T."/>
            <person name="Eloe-Fadrosh E.A."/>
            <person name="Kyrpides N.C."/>
            <person name="Woyke T."/>
        </authorList>
    </citation>
    <scope>NUCLEOTIDE SEQUENCE</scope>
    <source>
        <strain evidence="1">GVMAG-M-3300023179-92</strain>
    </source>
</reference>
<evidence type="ECO:0000313" key="1">
    <source>
        <dbReference type="EMBL" id="QHT78800.1"/>
    </source>
</evidence>
<dbReference type="EMBL" id="MN739938">
    <property type="protein sequence ID" value="QHT78800.1"/>
    <property type="molecule type" value="Genomic_DNA"/>
</dbReference>